<name>A0A0F9NWE7_9ZZZZ</name>
<dbReference type="AlphaFoldDB" id="A0A0F9NWE7"/>
<evidence type="ECO:0000313" key="1">
    <source>
        <dbReference type="EMBL" id="KKM93200.1"/>
    </source>
</evidence>
<dbReference type="EMBL" id="LAZR01006298">
    <property type="protein sequence ID" value="KKM93200.1"/>
    <property type="molecule type" value="Genomic_DNA"/>
</dbReference>
<reference evidence="1" key="1">
    <citation type="journal article" date="2015" name="Nature">
        <title>Complex archaea that bridge the gap between prokaryotes and eukaryotes.</title>
        <authorList>
            <person name="Spang A."/>
            <person name="Saw J.H."/>
            <person name="Jorgensen S.L."/>
            <person name="Zaremba-Niedzwiedzka K."/>
            <person name="Martijn J."/>
            <person name="Lind A.E."/>
            <person name="van Eijk R."/>
            <person name="Schleper C."/>
            <person name="Guy L."/>
            <person name="Ettema T.J."/>
        </authorList>
    </citation>
    <scope>NUCLEOTIDE SEQUENCE</scope>
</reference>
<protein>
    <submittedName>
        <fullName evidence="1">Uncharacterized protein</fullName>
    </submittedName>
</protein>
<sequence length="64" mass="7300">MKVTVIEIATNNEVRFTWNEDLTTCDFVGIGIDPEHIDDLLDRMMLMGVHEGNDYVTGWTVTIN</sequence>
<organism evidence="1">
    <name type="scientific">marine sediment metagenome</name>
    <dbReference type="NCBI Taxonomy" id="412755"/>
    <lineage>
        <taxon>unclassified sequences</taxon>
        <taxon>metagenomes</taxon>
        <taxon>ecological metagenomes</taxon>
    </lineage>
</organism>
<proteinExistence type="predicted"/>
<comment type="caution">
    <text evidence="1">The sequence shown here is derived from an EMBL/GenBank/DDBJ whole genome shotgun (WGS) entry which is preliminary data.</text>
</comment>
<accession>A0A0F9NWE7</accession>
<gene>
    <name evidence="1" type="ORF">LCGC14_1210770</name>
</gene>